<sequence length="289" mass="34492">MTEFTEKYINPFTDYGFKKLFGEEPNKDLLLDFLNVLLEEEQGKIKDLTYLKSEHLGSGALDRKAIFDLYCENERGEKFIVELQKTKQNFFKDRTVYYSTFPIREQAKRADWNYELKAVYTIAILDFIFDEDKDDPDKFRYDIKLKDIETNEVFYHKLTFIYLEMPKFNKTVDELETHFDKWLYVIRNLNRLDSIPDKLRERIFEKLFETAEIARFTPEQVRSYEDSLKYYRDLKNSLDTAKEEGRLEGKQEGIVEGKLDIAKKLLTKGYSIEEIIELTGLTKEQINVL</sequence>
<name>A0AAW9SJN7_9BACT</name>
<proteinExistence type="predicted"/>
<dbReference type="NCBIfam" id="TIGR01784">
    <property type="entry name" value="T_den_put_tspse"/>
    <property type="match status" value="1"/>
</dbReference>
<evidence type="ECO:0000313" key="2">
    <source>
        <dbReference type="Proteomes" id="UP001403385"/>
    </source>
</evidence>
<dbReference type="RefSeq" id="WP_346823833.1">
    <property type="nucleotide sequence ID" value="NZ_JBDKWZ010000019.1"/>
</dbReference>
<organism evidence="1 2">
    <name type="scientific">Rapidithrix thailandica</name>
    <dbReference type="NCBI Taxonomy" id="413964"/>
    <lineage>
        <taxon>Bacteria</taxon>
        <taxon>Pseudomonadati</taxon>
        <taxon>Bacteroidota</taxon>
        <taxon>Cytophagia</taxon>
        <taxon>Cytophagales</taxon>
        <taxon>Flammeovirgaceae</taxon>
        <taxon>Rapidithrix</taxon>
    </lineage>
</organism>
<dbReference type="AlphaFoldDB" id="A0AAW9SJN7"/>
<dbReference type="PANTHER" id="PTHR41317">
    <property type="entry name" value="PD-(D_E)XK NUCLEASE FAMILY TRANSPOSASE"/>
    <property type="match status" value="1"/>
</dbReference>
<keyword evidence="2" id="KW-1185">Reference proteome</keyword>
<dbReference type="PANTHER" id="PTHR41317:SF1">
    <property type="entry name" value="PD-(D_E)XK NUCLEASE FAMILY TRANSPOSASE"/>
    <property type="match status" value="1"/>
</dbReference>
<gene>
    <name evidence="1" type="ORF">AAG747_24230</name>
</gene>
<dbReference type="Proteomes" id="UP001403385">
    <property type="component" value="Unassembled WGS sequence"/>
</dbReference>
<reference evidence="1 2" key="1">
    <citation type="submission" date="2024-04" db="EMBL/GenBank/DDBJ databases">
        <title>Novel genus in family Flammeovirgaceae.</title>
        <authorList>
            <person name="Nguyen T.H."/>
            <person name="Vuong T.Q."/>
            <person name="Le H."/>
            <person name="Kim S.-G."/>
        </authorList>
    </citation>
    <scope>NUCLEOTIDE SEQUENCE [LARGE SCALE GENOMIC DNA]</scope>
    <source>
        <strain evidence="1 2">JCM 23209</strain>
    </source>
</reference>
<comment type="caution">
    <text evidence="1">The sequence shown here is derived from an EMBL/GenBank/DDBJ whole genome shotgun (WGS) entry which is preliminary data.</text>
</comment>
<evidence type="ECO:0000313" key="1">
    <source>
        <dbReference type="EMBL" id="MEN7551051.1"/>
    </source>
</evidence>
<accession>A0AAW9SJN7</accession>
<dbReference type="EMBL" id="JBDKWZ010000019">
    <property type="protein sequence ID" value="MEN7551051.1"/>
    <property type="molecule type" value="Genomic_DNA"/>
</dbReference>
<dbReference type="InterPro" id="IPR010106">
    <property type="entry name" value="RpnA"/>
</dbReference>
<dbReference type="Pfam" id="PF12784">
    <property type="entry name" value="PDDEXK_2"/>
    <property type="match status" value="1"/>
</dbReference>
<protein>
    <submittedName>
        <fullName evidence="1">Rpn family recombination-promoting nuclease/putative transposase</fullName>
    </submittedName>
</protein>